<dbReference type="EMBL" id="JACCAB010000001">
    <property type="protein sequence ID" value="NYG08470.1"/>
    <property type="molecule type" value="Genomic_DNA"/>
</dbReference>
<reference evidence="2 3" key="1">
    <citation type="submission" date="2020-07" db="EMBL/GenBank/DDBJ databases">
        <title>Sequencing the genomes of 1000 actinobacteria strains.</title>
        <authorList>
            <person name="Klenk H.-P."/>
        </authorList>
    </citation>
    <scope>NUCLEOTIDE SEQUENCE [LARGE SCALE GENOMIC DNA]</scope>
    <source>
        <strain evidence="2 3">DSM 23987</strain>
    </source>
</reference>
<dbReference type="RefSeq" id="WP_179422914.1">
    <property type="nucleotide sequence ID" value="NZ_JACCAB010000001.1"/>
</dbReference>
<comment type="caution">
    <text evidence="2">The sequence shown here is derived from an EMBL/GenBank/DDBJ whole genome shotgun (WGS) entry which is preliminary data.</text>
</comment>
<evidence type="ECO:0000313" key="3">
    <source>
        <dbReference type="Proteomes" id="UP000573599"/>
    </source>
</evidence>
<feature type="region of interest" description="Disordered" evidence="1">
    <location>
        <begin position="61"/>
        <end position="104"/>
    </location>
</feature>
<dbReference type="Proteomes" id="UP000573599">
    <property type="component" value="Unassembled WGS sequence"/>
</dbReference>
<gene>
    <name evidence="2" type="ORF">BJ986_002957</name>
</gene>
<name>A0A852WHV8_9MICO</name>
<keyword evidence="3" id="KW-1185">Reference proteome</keyword>
<evidence type="ECO:0000256" key="1">
    <source>
        <dbReference type="SAM" id="MobiDB-lite"/>
    </source>
</evidence>
<accession>A0A852WHV8</accession>
<dbReference type="AlphaFoldDB" id="A0A852WHV8"/>
<evidence type="ECO:0000313" key="2">
    <source>
        <dbReference type="EMBL" id="NYG08470.1"/>
    </source>
</evidence>
<proteinExistence type="predicted"/>
<evidence type="ECO:0008006" key="4">
    <source>
        <dbReference type="Google" id="ProtNLM"/>
    </source>
</evidence>
<organism evidence="2 3">
    <name type="scientific">Pedococcus badiiscoriae</name>
    <dbReference type="NCBI Taxonomy" id="642776"/>
    <lineage>
        <taxon>Bacteria</taxon>
        <taxon>Bacillati</taxon>
        <taxon>Actinomycetota</taxon>
        <taxon>Actinomycetes</taxon>
        <taxon>Micrococcales</taxon>
        <taxon>Intrasporangiaceae</taxon>
        <taxon>Pedococcus</taxon>
    </lineage>
</organism>
<sequence length="104" mass="11333">MTADPRGALANLMTAFERHLEASASKRGEEDPTVIAAYDDLADAFASYDDALLQAYGEMTPLDIYDGDDDEDDELDDHPDEDGDGSVYSGLDDADYDEFPDRSG</sequence>
<protein>
    <recommendedName>
        <fullName evidence="4">Primosomal protein</fullName>
    </recommendedName>
</protein>
<feature type="compositionally biased region" description="Acidic residues" evidence="1">
    <location>
        <begin position="65"/>
        <end position="84"/>
    </location>
</feature>